<keyword evidence="5 7" id="KW-0472">Membrane</keyword>
<feature type="transmembrane region" description="Helical" evidence="7">
    <location>
        <begin position="109"/>
        <end position="132"/>
    </location>
</feature>
<dbReference type="GeneID" id="136079913"/>
<keyword evidence="4 7" id="KW-1133">Transmembrane helix</keyword>
<reference evidence="11" key="1">
    <citation type="submission" date="2025-08" db="UniProtKB">
        <authorList>
            <consortium name="RefSeq"/>
        </authorList>
    </citation>
    <scope>IDENTIFICATION</scope>
</reference>
<evidence type="ECO:0000259" key="9">
    <source>
        <dbReference type="Pfam" id="PF20519"/>
    </source>
</evidence>
<evidence type="ECO:0000256" key="7">
    <source>
        <dbReference type="SAM" id="Phobius"/>
    </source>
</evidence>
<comment type="subcellular location">
    <subcellularLocation>
        <location evidence="1">Membrane</location>
        <topology evidence="1">Multi-pass membrane protein</topology>
    </subcellularLocation>
</comment>
<feature type="transmembrane region" description="Helical" evidence="7">
    <location>
        <begin position="366"/>
        <end position="385"/>
    </location>
</feature>
<evidence type="ECO:0000256" key="5">
    <source>
        <dbReference type="ARBA" id="ARBA00023136"/>
    </source>
</evidence>
<evidence type="ECO:0000259" key="8">
    <source>
        <dbReference type="Pfam" id="PF08016"/>
    </source>
</evidence>
<dbReference type="InterPro" id="IPR013122">
    <property type="entry name" value="PKD1_2_channel"/>
</dbReference>
<feature type="transmembrane region" description="Helical" evidence="7">
    <location>
        <begin position="467"/>
        <end position="496"/>
    </location>
</feature>
<dbReference type="PANTHER" id="PTHR10877:SF150">
    <property type="entry name" value="REJ DOMAIN-CONTAINING PROTEIN"/>
    <property type="match status" value="1"/>
</dbReference>
<protein>
    <submittedName>
        <fullName evidence="11">Polycystin-2-like protein 2</fullName>
    </submittedName>
</protein>
<feature type="transmembrane region" description="Helical" evidence="7">
    <location>
        <begin position="392"/>
        <end position="409"/>
    </location>
</feature>
<keyword evidence="10" id="KW-1185">Reference proteome</keyword>
<gene>
    <name evidence="11" type="primary">LOC136079913</name>
</gene>
<evidence type="ECO:0000313" key="10">
    <source>
        <dbReference type="Proteomes" id="UP001652625"/>
    </source>
</evidence>
<evidence type="ECO:0000256" key="4">
    <source>
        <dbReference type="ARBA" id="ARBA00022989"/>
    </source>
</evidence>
<feature type="domain" description="Polycystin cation channel PKD1/PKD2" evidence="8">
    <location>
        <begin position="392"/>
        <end position="608"/>
    </location>
</feature>
<feature type="transmembrane region" description="Helical" evidence="7">
    <location>
        <begin position="581"/>
        <end position="602"/>
    </location>
</feature>
<evidence type="ECO:0000256" key="6">
    <source>
        <dbReference type="ARBA" id="ARBA00023180"/>
    </source>
</evidence>
<feature type="domain" description="Polycystin" evidence="9">
    <location>
        <begin position="169"/>
        <end position="384"/>
    </location>
</feature>
<evidence type="ECO:0000313" key="11">
    <source>
        <dbReference type="RefSeq" id="XP_065652657.1"/>
    </source>
</evidence>
<dbReference type="Pfam" id="PF08016">
    <property type="entry name" value="PKD_channel"/>
    <property type="match status" value="1"/>
</dbReference>
<evidence type="ECO:0000256" key="3">
    <source>
        <dbReference type="ARBA" id="ARBA00022692"/>
    </source>
</evidence>
<comment type="similarity">
    <text evidence="2">Belongs to the polycystin family.</text>
</comment>
<keyword evidence="6" id="KW-0325">Glycoprotein</keyword>
<dbReference type="Pfam" id="PF20519">
    <property type="entry name" value="Polycystin_dom"/>
    <property type="match status" value="1"/>
</dbReference>
<proteinExistence type="inferred from homology"/>
<evidence type="ECO:0000256" key="2">
    <source>
        <dbReference type="ARBA" id="ARBA00007200"/>
    </source>
</evidence>
<dbReference type="PANTHER" id="PTHR10877">
    <property type="entry name" value="POLYCYSTIN FAMILY MEMBER"/>
    <property type="match status" value="1"/>
</dbReference>
<feature type="transmembrane region" description="Helical" evidence="7">
    <location>
        <begin position="429"/>
        <end position="447"/>
    </location>
</feature>
<sequence length="763" mass="89358">MQKNHSGLVANNPLQILDQCLEKVKSILVLDPLKIFVVVVVMVLVVKKTDDETENSEVEKQGKRLAFDENWLHKPKDKLKIDSDCITMQPLDYSTVKKMRETRLKHKKMHAVVTELFLHIIYACLVFFIGYFSRSSLTFYQTRNVQELFNLKLRLPANPNIPLFQSKVFNQIQSSQDFWHWVEEFFLPQVFPEPWYNLSDFYTNTDMKDFPGKLFLNDLTSKIVNGIRIRQVRIKPNSCTKADSISKFIAINCLSPYKTALEETRDFDLNWTIPKHYNSTINTLTMPWRYQTWKELDGYPYTASSDTYYGGGYVIEIFSKWKNQVILAQAKSHRWIDRQTRAILIEFALFNAASKNFNMVTMALEFLASGGVVPSFTVLTFNLYGSVTGSKVFLGLHIVLILMVILFTIRESRFLYRTGCKYFVEFWNLVEVALIIFCIIAVGLFFYKDYLAKVLLQRLPDKKPQVFINFLFASYCDRVYVCIVSLIVFFVTLKFLKLLQFNHHVLMISYTLKAAWYPLSMFGMVFFIILCSFVTFSNIAFGALMGEYKTYNEAIVSTVSLLLGKFSFIQYERANIVLGPIFFFGFNVVTIWIIMNIFISILNDAFSMVRANAELQNNAYEIVDFILERIRGWFKHRQRKPQPQTQVQSERKFHSKSKIIQVAEYDHKPFIENDSIRKVEYKNIHAVELKNTLCEDLLSKFDYLLNENNLDMEISETIDQIFDKDLFKKFIDCMKVAYNNNYKKAKRKKLNEVIIMDIEEEII</sequence>
<feature type="transmembrane region" description="Helical" evidence="7">
    <location>
        <begin position="27"/>
        <end position="46"/>
    </location>
</feature>
<dbReference type="RefSeq" id="XP_065652657.1">
    <property type="nucleotide sequence ID" value="XM_065796585.1"/>
</dbReference>
<keyword evidence="3 7" id="KW-0812">Transmembrane</keyword>
<dbReference type="InterPro" id="IPR003915">
    <property type="entry name" value="PKD_2"/>
</dbReference>
<organism evidence="10 11">
    <name type="scientific">Hydra vulgaris</name>
    <name type="common">Hydra</name>
    <name type="synonym">Hydra attenuata</name>
    <dbReference type="NCBI Taxonomy" id="6087"/>
    <lineage>
        <taxon>Eukaryota</taxon>
        <taxon>Metazoa</taxon>
        <taxon>Cnidaria</taxon>
        <taxon>Hydrozoa</taxon>
        <taxon>Hydroidolina</taxon>
        <taxon>Anthoathecata</taxon>
        <taxon>Aplanulata</taxon>
        <taxon>Hydridae</taxon>
        <taxon>Hydra</taxon>
    </lineage>
</organism>
<dbReference type="Proteomes" id="UP001652625">
    <property type="component" value="Chromosome 05"/>
</dbReference>
<dbReference type="InterPro" id="IPR051223">
    <property type="entry name" value="Polycystin"/>
</dbReference>
<dbReference type="PRINTS" id="PR01433">
    <property type="entry name" value="POLYCYSTIN2"/>
</dbReference>
<name>A0ABM4BU16_HYDVU</name>
<evidence type="ECO:0000256" key="1">
    <source>
        <dbReference type="ARBA" id="ARBA00004141"/>
    </source>
</evidence>
<feature type="transmembrane region" description="Helical" evidence="7">
    <location>
        <begin position="516"/>
        <end position="539"/>
    </location>
</feature>
<dbReference type="InterPro" id="IPR046791">
    <property type="entry name" value="Polycystin_dom"/>
</dbReference>
<accession>A0ABM4BU16</accession>